<evidence type="ECO:0000256" key="4">
    <source>
        <dbReference type="SAM" id="Phobius"/>
    </source>
</evidence>
<keyword evidence="2" id="KW-1015">Disulfide bond</keyword>
<protein>
    <submittedName>
        <fullName evidence="5">Uncharacterized protein</fullName>
    </submittedName>
</protein>
<dbReference type="GO" id="GO:0045735">
    <property type="term" value="F:nutrient reservoir activity"/>
    <property type="evidence" value="ECO:0007669"/>
    <property type="project" value="InterPro"/>
</dbReference>
<feature type="region of interest" description="Disordered" evidence="3">
    <location>
        <begin position="52"/>
        <end position="77"/>
    </location>
</feature>
<accession>A0A6A3ALS7</accession>
<name>A0A6A3ALS7_HIBSY</name>
<dbReference type="InterPro" id="IPR036312">
    <property type="entry name" value="Bifun_inhib/LTP/seed_sf"/>
</dbReference>
<keyword evidence="4" id="KW-1133">Transmembrane helix</keyword>
<dbReference type="AlphaFoldDB" id="A0A6A3ALS7"/>
<evidence type="ECO:0000256" key="2">
    <source>
        <dbReference type="ARBA" id="ARBA00023157"/>
    </source>
</evidence>
<dbReference type="PANTHER" id="PTHR35496:SF20">
    <property type="entry name" value="2S SEED STORAGE PROTEIN 1-RELATED"/>
    <property type="match status" value="1"/>
</dbReference>
<gene>
    <name evidence="5" type="ORF">F3Y22_tig00110458pilonHSYRG00596</name>
</gene>
<dbReference type="Gene3D" id="1.10.110.10">
    <property type="entry name" value="Plant lipid-transfer and hydrophobic proteins"/>
    <property type="match status" value="1"/>
</dbReference>
<comment type="caution">
    <text evidence="5">The sequence shown here is derived from an EMBL/GenBank/DDBJ whole genome shotgun (WGS) entry which is preliminary data.</text>
</comment>
<evidence type="ECO:0000256" key="3">
    <source>
        <dbReference type="SAM" id="MobiDB-lite"/>
    </source>
</evidence>
<dbReference type="InterPro" id="IPR000617">
    <property type="entry name" value="Napin/2SS/CON"/>
</dbReference>
<keyword evidence="6" id="KW-1185">Reference proteome</keyword>
<comment type="similarity">
    <text evidence="1">Belongs to the 2S seed storage albumins family.</text>
</comment>
<keyword evidence="4" id="KW-0472">Membrane</keyword>
<reference evidence="5" key="1">
    <citation type="submission" date="2019-09" db="EMBL/GenBank/DDBJ databases">
        <title>Draft genome information of white flower Hibiscus syriacus.</title>
        <authorList>
            <person name="Kim Y.-M."/>
        </authorList>
    </citation>
    <scope>NUCLEOTIDE SEQUENCE [LARGE SCALE GENOMIC DNA]</scope>
    <source>
        <strain evidence="5">YM2019G1</strain>
    </source>
</reference>
<evidence type="ECO:0000313" key="5">
    <source>
        <dbReference type="EMBL" id="KAE8704367.1"/>
    </source>
</evidence>
<keyword evidence="4" id="KW-0812">Transmembrane</keyword>
<dbReference type="CDD" id="cd00261">
    <property type="entry name" value="AAI_SS"/>
    <property type="match status" value="1"/>
</dbReference>
<dbReference type="SUPFAM" id="SSF47699">
    <property type="entry name" value="Bifunctional inhibitor/lipid-transfer protein/seed storage 2S albumin"/>
    <property type="match status" value="1"/>
</dbReference>
<dbReference type="EMBL" id="VEPZ02000994">
    <property type="protein sequence ID" value="KAE8704367.1"/>
    <property type="molecule type" value="Genomic_DNA"/>
</dbReference>
<proteinExistence type="inferred from homology"/>
<evidence type="ECO:0000256" key="1">
    <source>
        <dbReference type="ARBA" id="ARBA00008262"/>
    </source>
</evidence>
<sequence length="195" mass="22392">MLTDPNKAVYIHERGRNRARTADHSKASSLLVPFALVLFVAHASITTVTVDEEDTWRPSRRSQSSCQEQIREQDHLKDTQKYMEEECGCSSSSRGNRQCSRHLDSCCWQLGKLDNQCRYPGLKHAAMQQMKGQMGREEMQELYEAAEKIMSKCDMQPRRYPISYMISVLPEIYRARESVTVKEGLAPLNRPFGTT</sequence>
<organism evidence="5 6">
    <name type="scientific">Hibiscus syriacus</name>
    <name type="common">Rose of Sharon</name>
    <dbReference type="NCBI Taxonomy" id="106335"/>
    <lineage>
        <taxon>Eukaryota</taxon>
        <taxon>Viridiplantae</taxon>
        <taxon>Streptophyta</taxon>
        <taxon>Embryophyta</taxon>
        <taxon>Tracheophyta</taxon>
        <taxon>Spermatophyta</taxon>
        <taxon>Magnoliopsida</taxon>
        <taxon>eudicotyledons</taxon>
        <taxon>Gunneridae</taxon>
        <taxon>Pentapetalae</taxon>
        <taxon>rosids</taxon>
        <taxon>malvids</taxon>
        <taxon>Malvales</taxon>
        <taxon>Malvaceae</taxon>
        <taxon>Malvoideae</taxon>
        <taxon>Hibiscus</taxon>
    </lineage>
</organism>
<evidence type="ECO:0000313" key="6">
    <source>
        <dbReference type="Proteomes" id="UP000436088"/>
    </source>
</evidence>
<feature type="transmembrane region" description="Helical" evidence="4">
    <location>
        <begin position="30"/>
        <end position="50"/>
    </location>
</feature>
<dbReference type="Proteomes" id="UP000436088">
    <property type="component" value="Unassembled WGS sequence"/>
</dbReference>
<dbReference type="PANTHER" id="PTHR35496">
    <property type="entry name" value="2S SEED STORAGE PROTEIN 1-RELATED"/>
    <property type="match status" value="1"/>
</dbReference>